<gene>
    <name evidence="1" type="ordered locus">Dfer_5464</name>
</gene>
<dbReference type="HOGENOM" id="CLU_1183540_0_0_10"/>
<keyword evidence="2" id="KW-1185">Reference proteome</keyword>
<dbReference type="EMBL" id="CP001619">
    <property type="protein sequence ID" value="ACT96655.1"/>
    <property type="molecule type" value="Genomic_DNA"/>
</dbReference>
<evidence type="ECO:0000313" key="2">
    <source>
        <dbReference type="Proteomes" id="UP000002011"/>
    </source>
</evidence>
<protein>
    <submittedName>
        <fullName evidence="1">Uncharacterized protein</fullName>
    </submittedName>
</protein>
<accession>C6VVC5</accession>
<dbReference type="STRING" id="471854.Dfer_5464"/>
<evidence type="ECO:0000313" key="1">
    <source>
        <dbReference type="EMBL" id="ACT96655.1"/>
    </source>
</evidence>
<dbReference type="KEGG" id="dfe:Dfer_5464"/>
<proteinExistence type="predicted"/>
<dbReference type="AlphaFoldDB" id="C6VVC5"/>
<dbReference type="Proteomes" id="UP000002011">
    <property type="component" value="Chromosome"/>
</dbReference>
<dbReference type="eggNOG" id="ENOG50341RJ">
    <property type="taxonomic scope" value="Bacteria"/>
</dbReference>
<name>C6VVC5_DYAFD</name>
<reference evidence="1 2" key="1">
    <citation type="journal article" date="2009" name="Stand. Genomic Sci.">
        <title>Complete genome sequence of Dyadobacter fermentans type strain (NS114).</title>
        <authorList>
            <person name="Lang E."/>
            <person name="Lapidus A."/>
            <person name="Chertkov O."/>
            <person name="Brettin T."/>
            <person name="Detter J.C."/>
            <person name="Han C."/>
            <person name="Copeland A."/>
            <person name="Glavina Del Rio T."/>
            <person name="Nolan M."/>
            <person name="Chen F."/>
            <person name="Lucas S."/>
            <person name="Tice H."/>
            <person name="Cheng J.F."/>
            <person name="Land M."/>
            <person name="Hauser L."/>
            <person name="Chang Y.J."/>
            <person name="Jeffries C.D."/>
            <person name="Kopitz M."/>
            <person name="Bruce D."/>
            <person name="Goodwin L."/>
            <person name="Pitluck S."/>
            <person name="Ovchinnikova G."/>
            <person name="Pati A."/>
            <person name="Ivanova N."/>
            <person name="Mavrommatis K."/>
            <person name="Chen A."/>
            <person name="Palaniappan K."/>
            <person name="Chain P."/>
            <person name="Bristow J."/>
            <person name="Eisen J.A."/>
            <person name="Markowitz V."/>
            <person name="Hugenholtz P."/>
            <person name="Goker M."/>
            <person name="Rohde M."/>
            <person name="Kyrpides N.C."/>
            <person name="Klenk H.P."/>
        </authorList>
    </citation>
    <scope>NUCLEOTIDE SEQUENCE [LARGE SCALE GENOMIC DNA]</scope>
    <source>
        <strain evidence="2">ATCC 700827 / DSM 18053 / CIP 107007 / KCTC 52180 / NS114</strain>
    </source>
</reference>
<organism evidence="1 2">
    <name type="scientific">Dyadobacter fermentans (strain ATCC 700827 / DSM 18053 / CIP 107007 / KCTC 52180 / NS114)</name>
    <dbReference type="NCBI Taxonomy" id="471854"/>
    <lineage>
        <taxon>Bacteria</taxon>
        <taxon>Pseudomonadati</taxon>
        <taxon>Bacteroidota</taxon>
        <taxon>Cytophagia</taxon>
        <taxon>Cytophagales</taxon>
        <taxon>Spirosomataceae</taxon>
        <taxon>Dyadobacter</taxon>
    </lineage>
</organism>
<sequence>MVLDCTIFRLCYRPPLTKGVPRRGGLWNPVFHLKNLYLHIHIIRIKFMAGARADSIFRITTDKEHVICPPQQVFSNADFHFTLTVGGGLFEDECEYDGFRQVLQRLGETEFYILENIGATITDRSLPFSATISLDCRYVDFQTMLEAFEPPFGWVINHFFVFGNNAGWGIYVAEFPPVNIIGCSKLLLREFREAFGIEGNGYEQISDLIDREFENNPEDKRRFIEVYVNDNRIA</sequence>